<dbReference type="Gene3D" id="1.10.510.10">
    <property type="entry name" value="Transferase(Phosphotransferase) domain 1"/>
    <property type="match status" value="1"/>
</dbReference>
<comment type="catalytic activity">
    <reaction evidence="14 15">
        <text>an alpha-Kdo-(2-&gt;6)-lipid IVA + ATP = a 4-O-phospho-alpha-Kdo-(2-&gt;6)-lipid IVA + ADP + H(+)</text>
        <dbReference type="Rhea" id="RHEA:74271"/>
        <dbReference type="ChEBI" id="CHEBI:15378"/>
        <dbReference type="ChEBI" id="CHEBI:30616"/>
        <dbReference type="ChEBI" id="CHEBI:176428"/>
        <dbReference type="ChEBI" id="CHEBI:193140"/>
        <dbReference type="ChEBI" id="CHEBI:456216"/>
        <dbReference type="EC" id="2.7.1.166"/>
    </reaction>
</comment>
<keyword evidence="5 15" id="KW-1003">Cell membrane</keyword>
<evidence type="ECO:0000256" key="1">
    <source>
        <dbReference type="ARBA" id="ARBA00004515"/>
    </source>
</evidence>
<sequence>MDGMAIIRRDLGAGHHFLYDDTLMKEPTTDMFSREFWQIHNKITGFAKGRGTTVFVSHEGQEWVLRHFKRGGLVGKLLSDQYVFLGVEHSRPFEEFRLLHIMRQHGLNVPTPIGAYIHRRGLIYRGDLITQTIPSSQDLHHILTREPLSAERWQAVGAALAAMHACQVYHHDANIRNIMMDDEGNIWLIDFDRCHKRGGDHWKKGNLDRLLRSLNKEKALNPVFHWQTDDWQHCLDGYHSN</sequence>
<dbReference type="HAMAP" id="MF_00521">
    <property type="entry name" value="KDO_kinase"/>
    <property type="match status" value="1"/>
</dbReference>
<keyword evidence="10 15" id="KW-0067">ATP-binding</keyword>
<evidence type="ECO:0000256" key="6">
    <source>
        <dbReference type="ARBA" id="ARBA00022519"/>
    </source>
</evidence>
<protein>
    <recommendedName>
        <fullName evidence="13 15">3-deoxy-D-manno-octulosonic acid kinase</fullName>
        <shortName evidence="15">Kdo kinase</shortName>
        <ecNumber evidence="4 15">2.7.1.166</ecNumber>
    </recommendedName>
</protein>
<organism evidence="17 19">
    <name type="scientific">Alteromonas australica</name>
    <dbReference type="NCBI Taxonomy" id="589873"/>
    <lineage>
        <taxon>Bacteria</taxon>
        <taxon>Pseudomonadati</taxon>
        <taxon>Pseudomonadota</taxon>
        <taxon>Gammaproteobacteria</taxon>
        <taxon>Alteromonadales</taxon>
        <taxon>Alteromonadaceae</taxon>
        <taxon>Alteromonas/Salinimonas group</taxon>
        <taxon>Alteromonas</taxon>
    </lineage>
</organism>
<evidence type="ECO:0000256" key="5">
    <source>
        <dbReference type="ARBA" id="ARBA00022475"/>
    </source>
</evidence>
<dbReference type="NCBIfam" id="NF002475">
    <property type="entry name" value="PRK01723.1"/>
    <property type="match status" value="1"/>
</dbReference>
<evidence type="ECO:0000313" key="18">
    <source>
        <dbReference type="EMBL" id="HBU51154.1"/>
    </source>
</evidence>
<dbReference type="Proteomes" id="UP000264779">
    <property type="component" value="Unassembled WGS sequence"/>
</dbReference>
<dbReference type="InterPro" id="IPR011009">
    <property type="entry name" value="Kinase-like_dom_sf"/>
</dbReference>
<evidence type="ECO:0000256" key="4">
    <source>
        <dbReference type="ARBA" id="ARBA00011988"/>
    </source>
</evidence>
<dbReference type="InterPro" id="IPR000719">
    <property type="entry name" value="Prot_kinase_dom"/>
</dbReference>
<evidence type="ECO:0000256" key="11">
    <source>
        <dbReference type="ARBA" id="ARBA00022985"/>
    </source>
</evidence>
<evidence type="ECO:0000256" key="2">
    <source>
        <dbReference type="ARBA" id="ARBA00004713"/>
    </source>
</evidence>
<evidence type="ECO:0000256" key="8">
    <source>
        <dbReference type="ARBA" id="ARBA00022741"/>
    </source>
</evidence>
<dbReference type="EMBL" id="DNAN01000095">
    <property type="protein sequence ID" value="HAW74629.1"/>
    <property type="molecule type" value="Genomic_DNA"/>
</dbReference>
<evidence type="ECO:0000256" key="7">
    <source>
        <dbReference type="ARBA" id="ARBA00022679"/>
    </source>
</evidence>
<reference evidence="19 20" key="1">
    <citation type="journal article" date="2018" name="Nat. Biotechnol.">
        <title>A standardized bacterial taxonomy based on genome phylogeny substantially revises the tree of life.</title>
        <authorList>
            <person name="Parks D.H."/>
            <person name="Chuvochina M."/>
            <person name="Waite D.W."/>
            <person name="Rinke C."/>
            <person name="Skarshewski A."/>
            <person name="Chaumeil P.A."/>
            <person name="Hugenholtz P."/>
        </authorList>
    </citation>
    <scope>NUCLEOTIDE SEQUENCE [LARGE SCALE GENOMIC DNA]</scope>
    <source>
        <strain evidence="18">UBA11621</strain>
        <strain evidence="17">UBA11978</strain>
    </source>
</reference>
<dbReference type="GO" id="GO:0009244">
    <property type="term" value="P:lipopolysaccharide core region biosynthetic process"/>
    <property type="evidence" value="ECO:0007669"/>
    <property type="project" value="UniProtKB-UniRule"/>
</dbReference>
<dbReference type="OrthoDB" id="6854449at2"/>
<feature type="domain" description="Protein kinase" evidence="16">
    <location>
        <begin position="40"/>
        <end position="241"/>
    </location>
</feature>
<feature type="active site" evidence="15">
    <location>
        <position position="172"/>
    </location>
</feature>
<evidence type="ECO:0000256" key="9">
    <source>
        <dbReference type="ARBA" id="ARBA00022777"/>
    </source>
</evidence>
<evidence type="ECO:0000256" key="13">
    <source>
        <dbReference type="ARBA" id="ARBA00029511"/>
    </source>
</evidence>
<evidence type="ECO:0000256" key="10">
    <source>
        <dbReference type="ARBA" id="ARBA00022840"/>
    </source>
</evidence>
<dbReference type="EC" id="2.7.1.166" evidence="4 15"/>
<keyword evidence="6 15" id="KW-0997">Cell inner membrane</keyword>
<keyword evidence="7 15" id="KW-0808">Transferase</keyword>
<dbReference type="UniPathway" id="UPA00958"/>
<evidence type="ECO:0000256" key="12">
    <source>
        <dbReference type="ARBA" id="ARBA00023136"/>
    </source>
</evidence>
<keyword evidence="9 15" id="KW-0418">Kinase</keyword>
<gene>
    <name evidence="15" type="primary">kdkA</name>
    <name evidence="17" type="ORF">DCW74_02720</name>
    <name evidence="18" type="ORF">DEB45_07825</name>
</gene>
<comment type="similarity">
    <text evidence="3 15">Belongs to the protein kinase superfamily. KdkA/RfaP family.</text>
</comment>
<dbReference type="EMBL" id="DONK01000115">
    <property type="protein sequence ID" value="HBU51154.1"/>
    <property type="molecule type" value="Genomic_DNA"/>
</dbReference>
<evidence type="ECO:0000259" key="16">
    <source>
        <dbReference type="PROSITE" id="PS50011"/>
    </source>
</evidence>
<dbReference type="SUPFAM" id="SSF56112">
    <property type="entry name" value="Protein kinase-like (PK-like)"/>
    <property type="match status" value="1"/>
</dbReference>
<comment type="caution">
    <text evidence="17">The sequence shown here is derived from an EMBL/GenBank/DDBJ whole genome shotgun (WGS) entry which is preliminary data.</text>
</comment>
<evidence type="ECO:0000313" key="19">
    <source>
        <dbReference type="Proteomes" id="UP000263517"/>
    </source>
</evidence>
<comment type="pathway">
    <text evidence="2 15">Bacterial outer membrane biogenesis; LPS core biosynthesis.</text>
</comment>
<evidence type="ECO:0000256" key="3">
    <source>
        <dbReference type="ARBA" id="ARBA00010327"/>
    </source>
</evidence>
<dbReference type="PROSITE" id="PS50011">
    <property type="entry name" value="PROTEIN_KINASE_DOM"/>
    <property type="match status" value="1"/>
</dbReference>
<evidence type="ECO:0000256" key="15">
    <source>
        <dbReference type="HAMAP-Rule" id="MF_00521"/>
    </source>
</evidence>
<accession>A0A353JH03</accession>
<comment type="function">
    <text evidence="15">Catalyzes the ATP-dependent phosphorylation of the 3-deoxy-D-manno-octulosonic acid (Kdo) residue in Kdo-lipid IV(A) at the 4-OH position.</text>
</comment>
<dbReference type="AlphaFoldDB" id="A0A353JH03"/>
<dbReference type="Pfam" id="PF06293">
    <property type="entry name" value="Kdo"/>
    <property type="match status" value="1"/>
</dbReference>
<keyword evidence="11 15" id="KW-0448">Lipopolysaccharide biosynthesis</keyword>
<dbReference type="InterPro" id="IPR022826">
    <property type="entry name" value="KDO_kinase"/>
</dbReference>
<dbReference type="GO" id="GO:0004672">
    <property type="term" value="F:protein kinase activity"/>
    <property type="evidence" value="ECO:0007669"/>
    <property type="project" value="InterPro"/>
</dbReference>
<dbReference type="GO" id="GO:0005886">
    <property type="term" value="C:plasma membrane"/>
    <property type="evidence" value="ECO:0007669"/>
    <property type="project" value="UniProtKB-SubCell"/>
</dbReference>
<evidence type="ECO:0000313" key="17">
    <source>
        <dbReference type="EMBL" id="HAW74629.1"/>
    </source>
</evidence>
<evidence type="ECO:0000313" key="20">
    <source>
        <dbReference type="Proteomes" id="UP000264779"/>
    </source>
</evidence>
<keyword evidence="12 15" id="KW-0472">Membrane</keyword>
<comment type="subcellular location">
    <subcellularLocation>
        <location evidence="1 15">Cell inner membrane</location>
        <topology evidence="1 15">Peripheral membrane protein</topology>
        <orientation evidence="1 15">Cytoplasmic side</orientation>
    </subcellularLocation>
</comment>
<dbReference type="GO" id="GO:0005524">
    <property type="term" value="F:ATP binding"/>
    <property type="evidence" value="ECO:0007669"/>
    <property type="project" value="UniProtKB-UniRule"/>
</dbReference>
<keyword evidence="8 15" id="KW-0547">Nucleotide-binding</keyword>
<name>A0A353JH03_9ALTE</name>
<proteinExistence type="inferred from homology"/>
<evidence type="ECO:0000256" key="14">
    <source>
        <dbReference type="ARBA" id="ARBA00034417"/>
    </source>
</evidence>
<dbReference type="STRING" id="589873.EP12_00315"/>
<dbReference type="Proteomes" id="UP000263517">
    <property type="component" value="Unassembled WGS sequence"/>
</dbReference>